<dbReference type="AlphaFoldDB" id="A0ABD2BXT9"/>
<protein>
    <submittedName>
        <fullName evidence="1">PiggyBac transposable element-derived protein 4-like</fullName>
    </submittedName>
</protein>
<keyword evidence="2" id="KW-1185">Reference proteome</keyword>
<dbReference type="EMBL" id="JAUDFV010000027">
    <property type="protein sequence ID" value="KAL2737607.1"/>
    <property type="molecule type" value="Genomic_DNA"/>
</dbReference>
<organism evidence="1 2">
    <name type="scientific">Vespula squamosa</name>
    <name type="common">Southern yellow jacket</name>
    <name type="synonym">Wasp</name>
    <dbReference type="NCBI Taxonomy" id="30214"/>
    <lineage>
        <taxon>Eukaryota</taxon>
        <taxon>Metazoa</taxon>
        <taxon>Ecdysozoa</taxon>
        <taxon>Arthropoda</taxon>
        <taxon>Hexapoda</taxon>
        <taxon>Insecta</taxon>
        <taxon>Pterygota</taxon>
        <taxon>Neoptera</taxon>
        <taxon>Endopterygota</taxon>
        <taxon>Hymenoptera</taxon>
        <taxon>Apocrita</taxon>
        <taxon>Aculeata</taxon>
        <taxon>Vespoidea</taxon>
        <taxon>Vespidae</taxon>
        <taxon>Vespinae</taxon>
        <taxon>Vespula</taxon>
    </lineage>
</organism>
<gene>
    <name evidence="1" type="ORF">V1478_001693</name>
</gene>
<evidence type="ECO:0000313" key="1">
    <source>
        <dbReference type="EMBL" id="KAL2737607.1"/>
    </source>
</evidence>
<accession>A0ABD2BXT9</accession>
<proteinExistence type="predicted"/>
<comment type="caution">
    <text evidence="1">The sequence shown here is derived from an EMBL/GenBank/DDBJ whole genome shotgun (WGS) entry which is preliminary data.</text>
</comment>
<name>A0ABD2BXT9_VESSQ</name>
<sequence length="189" mass="22580">KIIFVHCSCLNTQWKLKVWSYNFVVADKRTSPDINDNTLYILRSDVLVNIKKLNIIVNYIKYMNGIDGADQYVSTYCFLRKSLTLNGRKRKEKPLTHLRYLKTFVQQLRETYHQPRDRVSTSSINEPRLNGKLHVILRRVKRDYKVCSDRSKSGCRHETSKYRDTYPNKPRMHLGDCFVKYHTRNNYRV</sequence>
<evidence type="ECO:0000313" key="2">
    <source>
        <dbReference type="Proteomes" id="UP001607302"/>
    </source>
</evidence>
<reference evidence="1 2" key="1">
    <citation type="journal article" date="2024" name="Ann. Entomol. Soc. Am.">
        <title>Genomic analyses of the southern and eastern yellowjacket wasps (Hymenoptera: Vespidae) reveal evolutionary signatures of social life.</title>
        <authorList>
            <person name="Catto M.A."/>
            <person name="Caine P.B."/>
            <person name="Orr S.E."/>
            <person name="Hunt B.G."/>
            <person name="Goodisman M.A.D."/>
        </authorList>
    </citation>
    <scope>NUCLEOTIDE SEQUENCE [LARGE SCALE GENOMIC DNA]</scope>
    <source>
        <strain evidence="1">233</strain>
        <tissue evidence="1">Head and thorax</tissue>
    </source>
</reference>
<feature type="non-terminal residue" evidence="1">
    <location>
        <position position="1"/>
    </location>
</feature>
<dbReference type="Proteomes" id="UP001607302">
    <property type="component" value="Unassembled WGS sequence"/>
</dbReference>